<keyword evidence="4" id="KW-0234">DNA repair</keyword>
<dbReference type="GO" id="GO:0006312">
    <property type="term" value="P:mitotic recombination"/>
    <property type="evidence" value="ECO:0007669"/>
    <property type="project" value="TreeGrafter"/>
</dbReference>
<evidence type="ECO:0000256" key="1">
    <source>
        <dbReference type="ARBA" id="ARBA00006638"/>
    </source>
</evidence>
<feature type="compositionally biased region" description="Low complexity" evidence="5">
    <location>
        <begin position="477"/>
        <end position="494"/>
    </location>
</feature>
<dbReference type="InterPro" id="IPR041247">
    <property type="entry name" value="Rad52_fam"/>
</dbReference>
<evidence type="ECO:0000313" key="6">
    <source>
        <dbReference type="EMBL" id="TCD71945.1"/>
    </source>
</evidence>
<feature type="region of interest" description="Disordered" evidence="5">
    <location>
        <begin position="228"/>
        <end position="369"/>
    </location>
</feature>
<evidence type="ECO:0000256" key="2">
    <source>
        <dbReference type="ARBA" id="ARBA00022763"/>
    </source>
</evidence>
<organism evidence="6 7">
    <name type="scientific">Steccherinum ochraceum</name>
    <dbReference type="NCBI Taxonomy" id="92696"/>
    <lineage>
        <taxon>Eukaryota</taxon>
        <taxon>Fungi</taxon>
        <taxon>Dikarya</taxon>
        <taxon>Basidiomycota</taxon>
        <taxon>Agaricomycotina</taxon>
        <taxon>Agaricomycetes</taxon>
        <taxon>Polyporales</taxon>
        <taxon>Steccherinaceae</taxon>
        <taxon>Steccherinum</taxon>
    </lineage>
</organism>
<dbReference type="Pfam" id="PF04098">
    <property type="entry name" value="Rad52_Rad22"/>
    <property type="match status" value="1"/>
</dbReference>
<dbReference type="AlphaFoldDB" id="A0A4R0RXX5"/>
<feature type="compositionally biased region" description="Polar residues" evidence="5">
    <location>
        <begin position="239"/>
        <end position="252"/>
    </location>
</feature>
<evidence type="ECO:0000256" key="5">
    <source>
        <dbReference type="SAM" id="MobiDB-lite"/>
    </source>
</evidence>
<dbReference type="InterPro" id="IPR042525">
    <property type="entry name" value="Rad52_Rad59_Rad22_sf"/>
</dbReference>
<dbReference type="Gene3D" id="3.30.390.80">
    <property type="entry name" value="DNA repair protein Rad52/59/22"/>
    <property type="match status" value="1"/>
</dbReference>
<proteinExistence type="inferred from homology"/>
<dbReference type="GO" id="GO:0000724">
    <property type="term" value="P:double-strand break repair via homologous recombination"/>
    <property type="evidence" value="ECO:0007669"/>
    <property type="project" value="TreeGrafter"/>
</dbReference>
<keyword evidence="3" id="KW-0233">DNA recombination</keyword>
<dbReference type="GO" id="GO:0003697">
    <property type="term" value="F:single-stranded DNA binding"/>
    <property type="evidence" value="ECO:0007669"/>
    <property type="project" value="UniProtKB-ARBA"/>
</dbReference>
<dbReference type="PANTHER" id="PTHR12132:SF1">
    <property type="entry name" value="DNA REPAIR PROTEIN RAD52 HOMOLOG"/>
    <property type="match status" value="1"/>
</dbReference>
<protein>
    <submittedName>
        <fullName evidence="6">DNA repair protein rad52</fullName>
    </submittedName>
</protein>
<feature type="compositionally biased region" description="Polar residues" evidence="5">
    <location>
        <begin position="267"/>
        <end position="276"/>
    </location>
</feature>
<keyword evidence="7" id="KW-1185">Reference proteome</keyword>
<gene>
    <name evidence="6" type="primary">RAD52</name>
    <name evidence="6" type="ORF">EIP91_000077</name>
</gene>
<dbReference type="InterPro" id="IPR007232">
    <property type="entry name" value="Rad52_Rad59_Rad22"/>
</dbReference>
<feature type="compositionally biased region" description="Basic and acidic residues" evidence="5">
    <location>
        <begin position="228"/>
        <end position="237"/>
    </location>
</feature>
<dbReference type="OrthoDB" id="206565at2759"/>
<dbReference type="EMBL" id="RWJN01000001">
    <property type="protein sequence ID" value="TCD71945.1"/>
    <property type="molecule type" value="Genomic_DNA"/>
</dbReference>
<feature type="compositionally biased region" description="Low complexity" evidence="5">
    <location>
        <begin position="345"/>
        <end position="357"/>
    </location>
</feature>
<feature type="compositionally biased region" description="Low complexity" evidence="5">
    <location>
        <begin position="549"/>
        <end position="567"/>
    </location>
</feature>
<sequence length="643" mass="68316">MAGSFSGHLVDSFLTAQSARGPFGQPLSPQISTHGPMSFAPGMHGSSFSQQSSVYMPDPTFMALSEDTANKIAALQAKLDKKLGPEFISQRPGPGGNMKLTYAEGWKIINLANEVFGFNGWSSSVVSLTTDFIDCHEETKRFTVGVTAIIRVTLRDGVFHEDIGYGMLENSKSKGAALDKCKKEAVTDGVKRALRNFGNLLGNCLYDKSYTAEVVKIKVQPPKFNKDELYRRPEFDPNHASSSIVKNETHSNAMPPPAVPNRVRTVSGPTAMSTPVKSEPVAGPSRLTTPAQQPPPKTGLNTPIQTPQIQPSNRPAHTVHAPRNPPSAPPAEQNKHVSFVPQPPAQAQARPPQAAAPTSHVGDDDSFLMNSEDDEFFAGVDLGDTEIGPLLDDPEEGLGGPIDFDEGLGDVTAESELMPPPPPVQRQQPPQQPQQHFQRQPLQERPQQNPQPHPPQNQNSRPAHQPQPQPPRRHQTAHPTSNANSSTSFTSASAQLELKAEPTSQRVSVGGFHFPKGVNPQPAARPNTNVPNNPSTRTAGSSNPNTRPAGSSNASTTLSGSSGSSSGVGVGVKRSADTMHASSSSSGSGPRPVQGMGLAYRNGNNPSSSSTHSGAGGGGVRREPLSTIHSEGLDGGDAKRIRR</sequence>
<keyword evidence="2" id="KW-0227">DNA damage</keyword>
<dbReference type="FunFam" id="3.30.390.80:FF:000001">
    <property type="entry name" value="DNA repair protein RAD52 homolog"/>
    <property type="match status" value="1"/>
</dbReference>
<reference evidence="6 7" key="1">
    <citation type="submission" date="2018-11" db="EMBL/GenBank/DDBJ databases">
        <title>Genome assembly of Steccherinum ochraceum LE-BIN_3174, the white-rot fungus of the Steccherinaceae family (The Residual Polyporoid clade, Polyporales, Basidiomycota).</title>
        <authorList>
            <person name="Fedorova T.V."/>
            <person name="Glazunova O.A."/>
            <person name="Landesman E.O."/>
            <person name="Moiseenko K.V."/>
            <person name="Psurtseva N.V."/>
            <person name="Savinova O.S."/>
            <person name="Shakhova N.V."/>
            <person name="Tyazhelova T.V."/>
            <person name="Vasina D.V."/>
        </authorList>
    </citation>
    <scope>NUCLEOTIDE SEQUENCE [LARGE SCALE GENOMIC DNA]</scope>
    <source>
        <strain evidence="6 7">LE-BIN_3174</strain>
    </source>
</reference>
<dbReference type="PANTHER" id="PTHR12132">
    <property type="entry name" value="DNA REPAIR AND RECOMBINATION PROTEIN RAD52, RAD59"/>
    <property type="match status" value="1"/>
</dbReference>
<comment type="similarity">
    <text evidence="1">Belongs to the RAD52 family.</text>
</comment>
<feature type="compositionally biased region" description="Polar residues" evidence="5">
    <location>
        <begin position="526"/>
        <end position="548"/>
    </location>
</feature>
<dbReference type="GO" id="GO:0005634">
    <property type="term" value="C:nucleus"/>
    <property type="evidence" value="ECO:0007669"/>
    <property type="project" value="TreeGrafter"/>
</dbReference>
<dbReference type="STRING" id="92696.A0A4R0RXX5"/>
<name>A0A4R0RXX5_9APHY</name>
<feature type="compositionally biased region" description="Polar residues" evidence="5">
    <location>
        <begin position="299"/>
        <end position="315"/>
    </location>
</feature>
<dbReference type="SUPFAM" id="SSF54768">
    <property type="entry name" value="dsRNA-binding domain-like"/>
    <property type="match status" value="1"/>
</dbReference>
<comment type="caution">
    <text evidence="6">The sequence shown here is derived from an EMBL/GenBank/DDBJ whole genome shotgun (WGS) entry which is preliminary data.</text>
</comment>
<accession>A0A4R0RXX5</accession>
<dbReference type="GO" id="GO:0045002">
    <property type="term" value="P:double-strand break repair via single-strand annealing"/>
    <property type="evidence" value="ECO:0007669"/>
    <property type="project" value="TreeGrafter"/>
</dbReference>
<evidence type="ECO:0000256" key="3">
    <source>
        <dbReference type="ARBA" id="ARBA00023172"/>
    </source>
</evidence>
<feature type="compositionally biased region" description="Low complexity" evidence="5">
    <location>
        <begin position="425"/>
        <end position="448"/>
    </location>
</feature>
<feature type="compositionally biased region" description="Low complexity" evidence="5">
    <location>
        <begin position="602"/>
        <end position="613"/>
    </location>
</feature>
<evidence type="ECO:0000313" key="7">
    <source>
        <dbReference type="Proteomes" id="UP000292702"/>
    </source>
</evidence>
<evidence type="ECO:0000256" key="4">
    <source>
        <dbReference type="ARBA" id="ARBA00023204"/>
    </source>
</evidence>
<dbReference type="Proteomes" id="UP000292702">
    <property type="component" value="Unassembled WGS sequence"/>
</dbReference>
<feature type="region of interest" description="Disordered" evidence="5">
    <location>
        <begin position="383"/>
        <end position="643"/>
    </location>
</feature>